<gene>
    <name evidence="1" type="ORF">WP2W18E01_29860</name>
</gene>
<protein>
    <submittedName>
        <fullName evidence="1">Uncharacterized protein</fullName>
    </submittedName>
</protein>
<sequence>MSRRVVYLWMSYTRYGLSGEWRKHPVFPKLVFQFLQLPTKLRVLH</sequence>
<organism evidence="1 2">
    <name type="scientific">Aeromonas caviae</name>
    <name type="common">Aeromonas punctata</name>
    <dbReference type="NCBI Taxonomy" id="648"/>
    <lineage>
        <taxon>Bacteria</taxon>
        <taxon>Pseudomonadati</taxon>
        <taxon>Pseudomonadota</taxon>
        <taxon>Gammaproteobacteria</taxon>
        <taxon>Aeromonadales</taxon>
        <taxon>Aeromonadaceae</taxon>
        <taxon>Aeromonas</taxon>
    </lineage>
</organism>
<dbReference type="EMBL" id="AP021927">
    <property type="protein sequence ID" value="BBQ31404.1"/>
    <property type="molecule type" value="Genomic_DNA"/>
</dbReference>
<evidence type="ECO:0000313" key="1">
    <source>
        <dbReference type="EMBL" id="BBQ31404.1"/>
    </source>
</evidence>
<accession>A0A6S5A5S3</accession>
<evidence type="ECO:0000313" key="2">
    <source>
        <dbReference type="Proteomes" id="UP000515756"/>
    </source>
</evidence>
<proteinExistence type="predicted"/>
<dbReference type="Proteomes" id="UP000515756">
    <property type="component" value="Chromosome"/>
</dbReference>
<dbReference type="AlphaFoldDB" id="A0A6S5A5S3"/>
<name>A0A6S5A5S3_AERCA</name>
<reference evidence="1 2" key="1">
    <citation type="submission" date="2019-12" db="EMBL/GenBank/DDBJ databases">
        <title>complete genome sequences of Aeromonas caviae str. WP2-W18-ESBL-01 isolated from wastewater treatment plant effluent.</title>
        <authorList>
            <person name="Sekizuka T."/>
            <person name="Itokawa K."/>
            <person name="Yatsu K."/>
            <person name="Inamine Y."/>
            <person name="Kuroda M."/>
        </authorList>
    </citation>
    <scope>NUCLEOTIDE SEQUENCE [LARGE SCALE GENOMIC DNA]</scope>
    <source>
        <strain evidence="1 2">WP2-W18-ESBL-01</strain>
    </source>
</reference>